<keyword evidence="16" id="KW-0539">Nucleus</keyword>
<evidence type="ECO:0000256" key="5">
    <source>
        <dbReference type="ARBA" id="ARBA00007406"/>
    </source>
</evidence>
<dbReference type="Pfam" id="PF02800">
    <property type="entry name" value="Gp_dh_C"/>
    <property type="match status" value="1"/>
</dbReference>
<comment type="subunit">
    <text evidence="18">Homotetramer. Interacts with TPPP; the interaction is direct. Interacts (when S-nitrosylated) with SIAH1; leading to nuclear translocation. Interacts with RILPL1/GOSPEL, leading to prevent the interaction between GAPDH and SIAH1 and prevent nuclear translocation. Interacts with CHP1; the interaction increases the binding of CHP1 with microtubules. Associates with microtubules. Interacts with EIF1AD, USP25, PRKCI and WARS1. Interacts with phosphorylated RPL13A; inhibited by oxidatively-modified low-densitity lipoprotein (LDL(ox)). Component of the GAIT complex. Interacts with FKBP6; leading to inhibit GAPDH catalytic activity. Interacts with TRAF2, promoting TRAF2 ubiquitination. Interacts with TRAF3, promoting TRAF3 ubiquitination.</text>
</comment>
<dbReference type="AlphaFoldDB" id="A6IGA7"/>
<comment type="similarity">
    <text evidence="5">Belongs to the glyceraldehyde-3-phosphate dehydrogenase family.</text>
</comment>
<evidence type="ECO:0000256" key="12">
    <source>
        <dbReference type="ARBA" id="ARBA00023002"/>
    </source>
</evidence>
<dbReference type="GO" id="GO:0006915">
    <property type="term" value="P:apoptotic process"/>
    <property type="evidence" value="ECO:0007669"/>
    <property type="project" value="UniProtKB-KW"/>
</dbReference>
<dbReference type="GO" id="GO:0006096">
    <property type="term" value="P:glycolytic process"/>
    <property type="evidence" value="ECO:0007669"/>
    <property type="project" value="UniProtKB-KW"/>
</dbReference>
<dbReference type="PANTHER" id="PTHR10836">
    <property type="entry name" value="GLYCERALDEHYDE 3-PHOSPHATE DEHYDROGENASE"/>
    <property type="match status" value="1"/>
</dbReference>
<dbReference type="InterPro" id="IPR020831">
    <property type="entry name" value="GlycerAld/Erythrose_P_DH"/>
</dbReference>
<keyword evidence="15" id="KW-0206">Cytoskeleton</keyword>
<evidence type="ECO:0000256" key="14">
    <source>
        <dbReference type="ARBA" id="ARBA00023152"/>
    </source>
</evidence>
<reference evidence="22 23" key="1">
    <citation type="submission" date="2005-09" db="EMBL/GenBank/DDBJ databases">
        <authorList>
            <person name="Mural R.J."/>
            <person name="Li P.W."/>
            <person name="Adams M.D."/>
            <person name="Amanatides P.G."/>
            <person name="Baden-Tillson H."/>
            <person name="Barnstead M."/>
            <person name="Chin S.H."/>
            <person name="Dew I."/>
            <person name="Evans C.A."/>
            <person name="Ferriera S."/>
            <person name="Flanigan M."/>
            <person name="Fosler C."/>
            <person name="Glodek A."/>
            <person name="Gu Z."/>
            <person name="Holt R.A."/>
            <person name="Jennings D."/>
            <person name="Kraft C.L."/>
            <person name="Lu F."/>
            <person name="Nguyen T."/>
            <person name="Nusskern D.R."/>
            <person name="Pfannkoch C.M."/>
            <person name="Sitter C."/>
            <person name="Sutton G.G."/>
            <person name="Venter J.C."/>
            <person name="Wang Z."/>
            <person name="Woodage T."/>
            <person name="Zheng X.H."/>
            <person name="Zhong F."/>
        </authorList>
    </citation>
    <scope>NUCLEOTIDE SEQUENCE [LARGE SCALE GENOMIC DNA]</scope>
    <source>
        <strain>BN</strain>
        <strain evidence="23">Sprague-Dawley</strain>
    </source>
</reference>
<keyword evidence="8" id="KW-0808">Transferase</keyword>
<evidence type="ECO:0000256" key="3">
    <source>
        <dbReference type="ARBA" id="ARBA00004514"/>
    </source>
</evidence>
<evidence type="ECO:0000259" key="21">
    <source>
        <dbReference type="Pfam" id="PF02800"/>
    </source>
</evidence>
<dbReference type="GO" id="GO:0005634">
    <property type="term" value="C:nucleus"/>
    <property type="evidence" value="ECO:0007669"/>
    <property type="project" value="UniProtKB-SubCell"/>
</dbReference>
<keyword evidence="11" id="KW-0810">Translation regulation</keyword>
<keyword evidence="7" id="KW-0963">Cytoplasm</keyword>
<evidence type="ECO:0000256" key="20">
    <source>
        <dbReference type="ARBA" id="ARBA00048005"/>
    </source>
</evidence>
<keyword evidence="12" id="KW-0560">Oxidoreductase</keyword>
<dbReference type="PANTHER" id="PTHR10836:SF111">
    <property type="entry name" value="GLYCERALDEHYDE-3-PHOSPHATE DEHYDROGENASE"/>
    <property type="match status" value="1"/>
</dbReference>
<accession>A6IGA7</accession>
<evidence type="ECO:0000256" key="1">
    <source>
        <dbReference type="ARBA" id="ARBA00004123"/>
    </source>
</evidence>
<evidence type="ECO:0000256" key="15">
    <source>
        <dbReference type="ARBA" id="ARBA00023212"/>
    </source>
</evidence>
<evidence type="ECO:0000256" key="16">
    <source>
        <dbReference type="ARBA" id="ARBA00023242"/>
    </source>
</evidence>
<evidence type="ECO:0000256" key="8">
    <source>
        <dbReference type="ARBA" id="ARBA00022679"/>
    </source>
</evidence>
<comment type="catalytic activity">
    <reaction evidence="19">
        <text>D-glyceraldehyde 3-phosphate + phosphate + NAD(+) = (2R)-3-phospho-glyceroyl phosphate + NADH + H(+)</text>
        <dbReference type="Rhea" id="RHEA:10300"/>
        <dbReference type="ChEBI" id="CHEBI:15378"/>
        <dbReference type="ChEBI" id="CHEBI:43474"/>
        <dbReference type="ChEBI" id="CHEBI:57540"/>
        <dbReference type="ChEBI" id="CHEBI:57604"/>
        <dbReference type="ChEBI" id="CHEBI:57945"/>
        <dbReference type="ChEBI" id="CHEBI:59776"/>
        <dbReference type="EC" id="1.2.1.12"/>
    </reaction>
</comment>
<keyword evidence="13" id="KW-0520">NAD</keyword>
<feature type="domain" description="Glyceraldehyde 3-phosphate dehydrogenase catalytic" evidence="21">
    <location>
        <begin position="1"/>
        <end position="62"/>
    </location>
</feature>
<name>A6IGA7_RAT</name>
<dbReference type="EMBL" id="CH473960">
    <property type="protein sequence ID" value="EDM16791.1"/>
    <property type="molecule type" value="Genomic_DNA"/>
</dbReference>
<dbReference type="GO" id="GO:0005856">
    <property type="term" value="C:cytoskeleton"/>
    <property type="evidence" value="ECO:0007669"/>
    <property type="project" value="UniProtKB-SubCell"/>
</dbReference>
<evidence type="ECO:0000256" key="18">
    <source>
        <dbReference type="ARBA" id="ARBA00046997"/>
    </source>
</evidence>
<sequence length="77" mass="8767">MAFHVSTHNVSIVDLICCFERVAQYNVIMNVMKQVSKVPRKGLLGYTEDQIMSCEFNSDSYFLPVLVELALFSMTTL</sequence>
<evidence type="ECO:0000256" key="13">
    <source>
        <dbReference type="ARBA" id="ARBA00023027"/>
    </source>
</evidence>
<dbReference type="GO" id="GO:0004365">
    <property type="term" value="F:glyceraldehyde-3-phosphate dehydrogenase (NAD+) (phosphorylating) activity"/>
    <property type="evidence" value="ECO:0007669"/>
    <property type="project" value="UniProtKB-EC"/>
</dbReference>
<dbReference type="Gene3D" id="3.30.360.10">
    <property type="entry name" value="Dihydrodipicolinate Reductase, domain 2"/>
    <property type="match status" value="1"/>
</dbReference>
<comment type="pathway">
    <text evidence="4">Carbohydrate degradation; glycolysis; pyruvate from D-glyceraldehyde 3-phosphate: step 1/5.</text>
</comment>
<evidence type="ECO:0000256" key="6">
    <source>
        <dbReference type="ARBA" id="ARBA00013119"/>
    </source>
</evidence>
<dbReference type="InterPro" id="IPR020829">
    <property type="entry name" value="GlycerAld_3-P_DH_cat"/>
</dbReference>
<evidence type="ECO:0000313" key="23">
    <source>
        <dbReference type="Proteomes" id="UP000234681"/>
    </source>
</evidence>
<dbReference type="SUPFAM" id="SSF55347">
    <property type="entry name" value="Glyceraldehyde-3-phosphate dehydrogenase-like, C-terminal domain"/>
    <property type="match status" value="1"/>
</dbReference>
<keyword evidence="9" id="KW-0053">Apoptosis</keyword>
<evidence type="ECO:0000256" key="10">
    <source>
        <dbReference type="ARBA" id="ARBA00022799"/>
    </source>
</evidence>
<dbReference type="GO" id="GO:0016740">
    <property type="term" value="F:transferase activity"/>
    <property type="evidence" value="ECO:0007669"/>
    <property type="project" value="UniProtKB-KW"/>
</dbReference>
<proteinExistence type="inferred from homology"/>
<evidence type="ECO:0000256" key="9">
    <source>
        <dbReference type="ARBA" id="ARBA00022703"/>
    </source>
</evidence>
<dbReference type="EC" id="1.2.1.12" evidence="6"/>
<comment type="subcellular location">
    <subcellularLocation>
        <location evidence="2">Cytoplasm</location>
        <location evidence="2">Cytoskeleton</location>
    </subcellularLocation>
    <subcellularLocation>
        <location evidence="3">Cytoplasm</location>
        <location evidence="3">Cytosol</location>
    </subcellularLocation>
    <subcellularLocation>
        <location evidence="1">Nucleus</location>
    </subcellularLocation>
</comment>
<evidence type="ECO:0000256" key="17">
    <source>
        <dbReference type="ARBA" id="ARBA00031890"/>
    </source>
</evidence>
<keyword evidence="10" id="KW-0702">S-nitrosylation</keyword>
<evidence type="ECO:0000256" key="4">
    <source>
        <dbReference type="ARBA" id="ARBA00004869"/>
    </source>
</evidence>
<organism evidence="22 23">
    <name type="scientific">Rattus norvegicus</name>
    <name type="common">Rat</name>
    <dbReference type="NCBI Taxonomy" id="10116"/>
    <lineage>
        <taxon>Eukaryota</taxon>
        <taxon>Metazoa</taxon>
        <taxon>Chordata</taxon>
        <taxon>Craniata</taxon>
        <taxon>Vertebrata</taxon>
        <taxon>Euteleostomi</taxon>
        <taxon>Mammalia</taxon>
        <taxon>Eutheria</taxon>
        <taxon>Euarchontoglires</taxon>
        <taxon>Glires</taxon>
        <taxon>Rodentia</taxon>
        <taxon>Myomorpha</taxon>
        <taxon>Muroidea</taxon>
        <taxon>Muridae</taxon>
        <taxon>Murinae</taxon>
        <taxon>Rattus</taxon>
    </lineage>
</organism>
<evidence type="ECO:0000256" key="7">
    <source>
        <dbReference type="ARBA" id="ARBA00022490"/>
    </source>
</evidence>
<dbReference type="GO" id="GO:0005829">
    <property type="term" value="C:cytosol"/>
    <property type="evidence" value="ECO:0007669"/>
    <property type="project" value="UniProtKB-SubCell"/>
</dbReference>
<protein>
    <recommendedName>
        <fullName evidence="6">glyceraldehyde-3-phosphate dehydrogenase (phosphorylating)</fullName>
        <ecNumber evidence="6">1.2.1.12</ecNumber>
    </recommendedName>
    <alternativeName>
        <fullName evidence="17">Peptidyl-cysteine S-nitrosylase GAPDH</fullName>
    </alternativeName>
</protein>
<dbReference type="Proteomes" id="UP000234681">
    <property type="component" value="Chromosome 7"/>
</dbReference>
<evidence type="ECO:0000313" key="22">
    <source>
        <dbReference type="EMBL" id="EDM16791.1"/>
    </source>
</evidence>
<comment type="catalytic activity">
    <reaction evidence="20">
        <text>S-nitroso-L-cysteinyl-[GAPDH] + L-cysteinyl-[protein] = L-cysteinyl-[GAPDH] + S-nitroso-L-cysteinyl-[protein]</text>
        <dbReference type="Rhea" id="RHEA:66684"/>
        <dbReference type="Rhea" id="RHEA-COMP:10131"/>
        <dbReference type="Rhea" id="RHEA-COMP:17089"/>
        <dbReference type="Rhea" id="RHEA-COMP:17090"/>
        <dbReference type="Rhea" id="RHEA-COMP:17091"/>
        <dbReference type="ChEBI" id="CHEBI:29950"/>
        <dbReference type="ChEBI" id="CHEBI:149494"/>
    </reaction>
    <physiologicalReaction direction="left-to-right" evidence="20">
        <dbReference type="Rhea" id="RHEA:66685"/>
    </physiologicalReaction>
</comment>
<dbReference type="GO" id="GO:0006417">
    <property type="term" value="P:regulation of translation"/>
    <property type="evidence" value="ECO:0007669"/>
    <property type="project" value="UniProtKB-KW"/>
</dbReference>
<gene>
    <name evidence="22" type="ORF">rCG_48651</name>
</gene>
<keyword evidence="14" id="KW-0324">Glycolysis</keyword>
<evidence type="ECO:0000256" key="11">
    <source>
        <dbReference type="ARBA" id="ARBA00022845"/>
    </source>
</evidence>
<evidence type="ECO:0000256" key="19">
    <source>
        <dbReference type="ARBA" id="ARBA00047698"/>
    </source>
</evidence>
<evidence type="ECO:0000256" key="2">
    <source>
        <dbReference type="ARBA" id="ARBA00004245"/>
    </source>
</evidence>